<dbReference type="eggNOG" id="COG2244">
    <property type="taxonomic scope" value="Bacteria"/>
</dbReference>
<comment type="caution">
    <text evidence="7">The sequence shown here is derived from an EMBL/GenBank/DDBJ whole genome shotgun (WGS) entry which is preliminary data.</text>
</comment>
<feature type="transmembrane region" description="Helical" evidence="6">
    <location>
        <begin position="40"/>
        <end position="61"/>
    </location>
</feature>
<feature type="transmembrane region" description="Helical" evidence="6">
    <location>
        <begin position="408"/>
        <end position="430"/>
    </location>
</feature>
<protein>
    <submittedName>
        <fullName evidence="7">Conserved domain protein</fullName>
    </submittedName>
</protein>
<evidence type="ECO:0000256" key="6">
    <source>
        <dbReference type="SAM" id="Phobius"/>
    </source>
</evidence>
<dbReference type="AlphaFoldDB" id="F3PXK0"/>
<dbReference type="GO" id="GO:0005886">
    <property type="term" value="C:plasma membrane"/>
    <property type="evidence" value="ECO:0007669"/>
    <property type="project" value="UniProtKB-SubCell"/>
</dbReference>
<dbReference type="HOGENOM" id="CLU_022017_7_4_10"/>
<evidence type="ECO:0000256" key="2">
    <source>
        <dbReference type="ARBA" id="ARBA00022475"/>
    </source>
</evidence>
<feature type="transmembrane region" description="Helical" evidence="6">
    <location>
        <begin position="253"/>
        <end position="278"/>
    </location>
</feature>
<evidence type="ECO:0000256" key="5">
    <source>
        <dbReference type="ARBA" id="ARBA00023136"/>
    </source>
</evidence>
<feature type="transmembrane region" description="Helical" evidence="6">
    <location>
        <begin position="344"/>
        <end position="363"/>
    </location>
</feature>
<feature type="transmembrane region" description="Helical" evidence="6">
    <location>
        <begin position="318"/>
        <end position="338"/>
    </location>
</feature>
<feature type="transmembrane region" description="Helical" evidence="6">
    <location>
        <begin position="73"/>
        <end position="96"/>
    </location>
</feature>
<feature type="transmembrane region" description="Helical" evidence="6">
    <location>
        <begin position="177"/>
        <end position="199"/>
    </location>
</feature>
<keyword evidence="3 6" id="KW-0812">Transmembrane</keyword>
<dbReference type="Proteomes" id="UP000003416">
    <property type="component" value="Unassembled WGS sequence"/>
</dbReference>
<dbReference type="PANTHER" id="PTHR30250">
    <property type="entry name" value="PST FAMILY PREDICTED COLANIC ACID TRANSPORTER"/>
    <property type="match status" value="1"/>
</dbReference>
<comment type="subcellular location">
    <subcellularLocation>
        <location evidence="1">Cell membrane</location>
        <topology evidence="1">Multi-pass membrane protein</topology>
    </subcellularLocation>
</comment>
<proteinExistence type="predicted"/>
<keyword evidence="2" id="KW-1003">Cell membrane</keyword>
<gene>
    <name evidence="7" type="ORF">HMPREF9446_03498</name>
</gene>
<keyword evidence="4 6" id="KW-1133">Transmembrane helix</keyword>
<dbReference type="EMBL" id="AFBN01000099">
    <property type="protein sequence ID" value="EGF51582.1"/>
    <property type="molecule type" value="Genomic_DNA"/>
</dbReference>
<feature type="transmembrane region" description="Helical" evidence="6">
    <location>
        <begin position="375"/>
        <end position="396"/>
    </location>
</feature>
<evidence type="ECO:0000256" key="3">
    <source>
        <dbReference type="ARBA" id="ARBA00022692"/>
    </source>
</evidence>
<keyword evidence="8" id="KW-1185">Reference proteome</keyword>
<feature type="transmembrane region" description="Helical" evidence="6">
    <location>
        <begin position="211"/>
        <end position="232"/>
    </location>
</feature>
<accession>F3PXK0</accession>
<dbReference type="STRING" id="763034.HMPREF9446_03498"/>
<dbReference type="PANTHER" id="PTHR30250:SF11">
    <property type="entry name" value="O-ANTIGEN TRANSPORTER-RELATED"/>
    <property type="match status" value="1"/>
</dbReference>
<keyword evidence="5 6" id="KW-0472">Membrane</keyword>
<evidence type="ECO:0000313" key="7">
    <source>
        <dbReference type="EMBL" id="EGF51582.1"/>
    </source>
</evidence>
<evidence type="ECO:0000256" key="1">
    <source>
        <dbReference type="ARBA" id="ARBA00004651"/>
    </source>
</evidence>
<organism evidence="7 8">
    <name type="scientific">Bacteroides fluxus YIT 12057</name>
    <dbReference type="NCBI Taxonomy" id="763034"/>
    <lineage>
        <taxon>Bacteria</taxon>
        <taxon>Pseudomonadati</taxon>
        <taxon>Bacteroidota</taxon>
        <taxon>Bacteroidia</taxon>
        <taxon>Bacteroidales</taxon>
        <taxon>Bacteroidaceae</taxon>
        <taxon>Bacteroides</taxon>
    </lineage>
</organism>
<evidence type="ECO:0000256" key="4">
    <source>
        <dbReference type="ARBA" id="ARBA00022989"/>
    </source>
</evidence>
<feature type="transmembrane region" description="Helical" evidence="6">
    <location>
        <begin position="136"/>
        <end position="156"/>
    </location>
</feature>
<sequence>MGLITSGYSLLLLVVNLNLDNSAARWFYDTDDVYDRKFTISTWLWFYLGAALGISIILLFFSDDIACILLDDVNIGFLVKIVAVTIPLSTCSTVLMKLFRFERKPKRVMAFSLFQSLLMIALNCYLVLYLREGLQGIYLSQLVTFLITFFISIYLLRKWLISPFKMSLQRLKEMLKFSLPLFPASIAYWTINLSGLFFLNKYCDKSEVGLYQIGTSFASAVALITGAFQSAWGPFAYSIYKKEDSGRIFSQVANLYIVGIGFICMLLGVFAFDILQIFTNSNYYSASWVIAILAYNYFFIGLSYIASLGAGIAKNNKAYGMIMLISACLLICLNVILVPIYGKVGSAIATCISQAVIPVYMFYKSQKLYFIPYKLTKSIVVFIILVVLMCIGGNIYLSNWWVQIGYKVIIAICGVFIIGKAYPIIFINILKVGNLFK</sequence>
<feature type="transmembrane region" description="Helical" evidence="6">
    <location>
        <begin position="108"/>
        <end position="130"/>
    </location>
</feature>
<evidence type="ECO:0000313" key="8">
    <source>
        <dbReference type="Proteomes" id="UP000003416"/>
    </source>
</evidence>
<name>F3PXK0_9BACE</name>
<reference evidence="7 8" key="1">
    <citation type="submission" date="2011-02" db="EMBL/GenBank/DDBJ databases">
        <authorList>
            <person name="Weinstock G."/>
            <person name="Sodergren E."/>
            <person name="Clifton S."/>
            <person name="Fulton L."/>
            <person name="Fulton B."/>
            <person name="Courtney L."/>
            <person name="Fronick C."/>
            <person name="Harrison M."/>
            <person name="Strong C."/>
            <person name="Farmer C."/>
            <person name="Delahaunty K."/>
            <person name="Markovic C."/>
            <person name="Hall O."/>
            <person name="Minx P."/>
            <person name="Tomlinson C."/>
            <person name="Mitreva M."/>
            <person name="Hou S."/>
            <person name="Chen J."/>
            <person name="Wollam A."/>
            <person name="Pepin K.H."/>
            <person name="Johnson M."/>
            <person name="Bhonagiri V."/>
            <person name="Zhang X."/>
            <person name="Suruliraj S."/>
            <person name="Warren W."/>
            <person name="Chinwalla A."/>
            <person name="Mardis E.R."/>
            <person name="Wilson R.K."/>
        </authorList>
    </citation>
    <scope>NUCLEOTIDE SEQUENCE [LARGE SCALE GENOMIC DNA]</scope>
    <source>
        <strain evidence="7 8">YIT 12057</strain>
    </source>
</reference>
<dbReference type="Pfam" id="PF13440">
    <property type="entry name" value="Polysacc_synt_3"/>
    <property type="match status" value="1"/>
</dbReference>
<dbReference type="InterPro" id="IPR050833">
    <property type="entry name" value="Poly_Biosynth_Transport"/>
</dbReference>
<feature type="transmembrane region" description="Helical" evidence="6">
    <location>
        <begin position="284"/>
        <end position="306"/>
    </location>
</feature>